<dbReference type="Pfam" id="PF17914">
    <property type="entry name" value="HopA1"/>
    <property type="match status" value="1"/>
</dbReference>
<accession>A0A2G0CEB1</accession>
<dbReference type="InterPro" id="IPR040871">
    <property type="entry name" value="HopA1"/>
</dbReference>
<reference evidence="1 2" key="1">
    <citation type="submission" date="2017-10" db="EMBL/GenBank/DDBJ databases">
        <title>The draft genome sequence of Lewinella marina KCTC 32374.</title>
        <authorList>
            <person name="Wang K."/>
        </authorList>
    </citation>
    <scope>NUCLEOTIDE SEQUENCE [LARGE SCALE GENOMIC DNA]</scope>
    <source>
        <strain evidence="1 2">MKG-38</strain>
    </source>
</reference>
<organism evidence="1 2">
    <name type="scientific">Neolewinella marina</name>
    <dbReference type="NCBI Taxonomy" id="438751"/>
    <lineage>
        <taxon>Bacteria</taxon>
        <taxon>Pseudomonadati</taxon>
        <taxon>Bacteroidota</taxon>
        <taxon>Saprospiria</taxon>
        <taxon>Saprospirales</taxon>
        <taxon>Lewinellaceae</taxon>
        <taxon>Neolewinella</taxon>
    </lineage>
</organism>
<dbReference type="RefSeq" id="WP_099106699.1">
    <property type="nucleotide sequence ID" value="NZ_JAATJF010000004.1"/>
</dbReference>
<dbReference type="EMBL" id="PDLO01000004">
    <property type="protein sequence ID" value="PHK98313.1"/>
    <property type="molecule type" value="Genomic_DNA"/>
</dbReference>
<dbReference type="AlphaFoldDB" id="A0A2G0CEB1"/>
<keyword evidence="2" id="KW-1185">Reference proteome</keyword>
<name>A0A2G0CEB1_9BACT</name>
<dbReference type="OrthoDB" id="939976at2"/>
<protein>
    <submittedName>
        <fullName evidence="1">Uncharacterized protein</fullName>
    </submittedName>
</protein>
<comment type="caution">
    <text evidence="1">The sequence shown here is derived from an EMBL/GenBank/DDBJ whole genome shotgun (WGS) entry which is preliminary data.</text>
</comment>
<dbReference type="Proteomes" id="UP000226437">
    <property type="component" value="Unassembled WGS sequence"/>
</dbReference>
<evidence type="ECO:0000313" key="2">
    <source>
        <dbReference type="Proteomes" id="UP000226437"/>
    </source>
</evidence>
<proteinExistence type="predicted"/>
<sequence length="330" mass="35746">MEPPWLSAVAAAVTLRGPSLCWFDEVVAPEMLRYTDDGSILNQSELVDTVTGLLYKLFYCAGAPVLWGSYNSRLSAMPAASIADLLHAANAGRGRREADWRYVGPATSPDGGTVVEKDGLRVTVPEAPPTRPVVVTLPHGSFGRSQGFYVAHSDVPFPMDAPLSRLYLNVSYPGAGPMMQLVTTLLNERRLPFDFKVANAGTGFNRCDSAVLYFPRRNLPTLLELLLPRLLEAGRRGYLRDVTPALTCRLTSGVAAADDPENGDSFGHHRCQVIAHGIVAALTSDNPALKVRAIQAAFTRAALDLHRPYLNASTTDPYAHHCQQSVTHPA</sequence>
<evidence type="ECO:0000313" key="1">
    <source>
        <dbReference type="EMBL" id="PHK98313.1"/>
    </source>
</evidence>
<gene>
    <name evidence="1" type="ORF">CGL56_11465</name>
</gene>